<name>A0A6C0U5H0_9GAMM</name>
<gene>
    <name evidence="6" type="ORF">G3T16_20480</name>
</gene>
<evidence type="ECO:0000256" key="5">
    <source>
        <dbReference type="ARBA" id="ARBA00031841"/>
    </source>
</evidence>
<evidence type="ECO:0000256" key="4">
    <source>
        <dbReference type="ARBA" id="ARBA00022517"/>
    </source>
</evidence>
<dbReference type="Pfam" id="PF02620">
    <property type="entry name" value="YceD"/>
    <property type="match status" value="1"/>
</dbReference>
<dbReference type="RefSeq" id="WP_163496839.1">
    <property type="nucleotide sequence ID" value="NZ_CP048711.1"/>
</dbReference>
<dbReference type="PANTHER" id="PTHR38099:SF1">
    <property type="entry name" value="LARGE RIBOSOMAL RNA SUBUNIT ACCUMULATION PROTEIN YCED"/>
    <property type="match status" value="1"/>
</dbReference>
<evidence type="ECO:0000313" key="6">
    <source>
        <dbReference type="EMBL" id="QIB67412.1"/>
    </source>
</evidence>
<organism evidence="6 7">
    <name type="scientific">Kineobactrum salinum</name>
    <dbReference type="NCBI Taxonomy" id="2708301"/>
    <lineage>
        <taxon>Bacteria</taxon>
        <taxon>Pseudomonadati</taxon>
        <taxon>Pseudomonadota</taxon>
        <taxon>Gammaproteobacteria</taxon>
        <taxon>Cellvibrionales</taxon>
        <taxon>Halieaceae</taxon>
        <taxon>Kineobactrum</taxon>
    </lineage>
</organism>
<dbReference type="InterPro" id="IPR003772">
    <property type="entry name" value="YceD"/>
</dbReference>
<keyword evidence="7" id="KW-1185">Reference proteome</keyword>
<evidence type="ECO:0000256" key="2">
    <source>
        <dbReference type="ARBA" id="ARBA00010740"/>
    </source>
</evidence>
<sequence>MLTDPLPGTLDVRKGASRGATVRGLLKPLDLPRFRELLAGDDGTIQARLELSRDEEGRYLAHVTTDASVTVTCQRCLQPMPIELHADSDLAVVWTDEQAAHLPGHLEPVIVTGEECELRELVEDELILALPAFSYHEQADCNTVLVDLNSEAVAAPDRPNPFEVLARLKPGDGNQE</sequence>
<dbReference type="InterPro" id="IPR039255">
    <property type="entry name" value="YceD_bac"/>
</dbReference>
<evidence type="ECO:0000256" key="1">
    <source>
        <dbReference type="ARBA" id="ARBA00002868"/>
    </source>
</evidence>
<comment type="similarity">
    <text evidence="2">Belongs to the DUF177 domain family.</text>
</comment>
<dbReference type="EMBL" id="CP048711">
    <property type="protein sequence ID" value="QIB67412.1"/>
    <property type="molecule type" value="Genomic_DNA"/>
</dbReference>
<accession>A0A6C0U5H0</accession>
<proteinExistence type="inferred from homology"/>
<dbReference type="KEGG" id="kim:G3T16_20480"/>
<reference evidence="6 7" key="1">
    <citation type="submission" date="2020-02" db="EMBL/GenBank/DDBJ databases">
        <title>Genome sequencing for Kineobactrum sp. M2.</title>
        <authorList>
            <person name="Park S.-J."/>
        </authorList>
    </citation>
    <scope>NUCLEOTIDE SEQUENCE [LARGE SCALE GENOMIC DNA]</scope>
    <source>
        <strain evidence="6 7">M2</strain>
    </source>
</reference>
<protein>
    <recommendedName>
        <fullName evidence="3">Large ribosomal RNA subunit accumulation protein YceD</fullName>
    </recommendedName>
    <alternativeName>
        <fullName evidence="5">23S rRNA accumulation protein YceD</fullName>
    </alternativeName>
</protein>
<evidence type="ECO:0000313" key="7">
    <source>
        <dbReference type="Proteomes" id="UP000477680"/>
    </source>
</evidence>
<comment type="function">
    <text evidence="1">Plays a role in synthesis, processing and/or stability of 23S rRNA.</text>
</comment>
<dbReference type="AlphaFoldDB" id="A0A6C0U5H0"/>
<dbReference type="GO" id="GO:0005829">
    <property type="term" value="C:cytosol"/>
    <property type="evidence" value="ECO:0007669"/>
    <property type="project" value="TreeGrafter"/>
</dbReference>
<dbReference type="PANTHER" id="PTHR38099">
    <property type="entry name" value="LARGE RIBOSOMAL RNA SUBUNIT ACCUMULATION PROTEIN YCED"/>
    <property type="match status" value="1"/>
</dbReference>
<dbReference type="Proteomes" id="UP000477680">
    <property type="component" value="Chromosome"/>
</dbReference>
<dbReference type="GO" id="GO:0042254">
    <property type="term" value="P:ribosome biogenesis"/>
    <property type="evidence" value="ECO:0007669"/>
    <property type="project" value="UniProtKB-KW"/>
</dbReference>
<keyword evidence="4" id="KW-0690">Ribosome biogenesis</keyword>
<evidence type="ECO:0000256" key="3">
    <source>
        <dbReference type="ARBA" id="ARBA00015716"/>
    </source>
</evidence>